<keyword evidence="6" id="KW-0732">Signal</keyword>
<reference evidence="8" key="1">
    <citation type="submission" date="2015-06" db="EMBL/GenBank/DDBJ databases">
        <authorList>
            <person name="Hoefler B.C."/>
            <person name="Straight P.D."/>
        </authorList>
    </citation>
    <scope>NUCLEOTIDE SEQUENCE</scope>
</reference>
<keyword evidence="3" id="KW-0378">Hydrolase</keyword>
<dbReference type="EMBL" id="GDHF01008785">
    <property type="protein sequence ID" value="JAI43529.1"/>
    <property type="molecule type" value="Transcribed_RNA"/>
</dbReference>
<dbReference type="InterPro" id="IPR001254">
    <property type="entry name" value="Trypsin_dom"/>
</dbReference>
<name>A0A0K8VXE4_BACLA</name>
<feature type="signal peptide" evidence="6">
    <location>
        <begin position="1"/>
        <end position="18"/>
    </location>
</feature>
<feature type="domain" description="Peptidase S1" evidence="7">
    <location>
        <begin position="32"/>
        <end position="256"/>
    </location>
</feature>
<dbReference type="PRINTS" id="PR00722">
    <property type="entry name" value="CHYMOTRYPSIN"/>
</dbReference>
<dbReference type="FunFam" id="2.40.10.10:FF:000034">
    <property type="entry name" value="Eupolytin"/>
    <property type="match status" value="1"/>
</dbReference>
<evidence type="ECO:0000313" key="8">
    <source>
        <dbReference type="EMBL" id="JAI43529.1"/>
    </source>
</evidence>
<dbReference type="PANTHER" id="PTHR24276:SF91">
    <property type="entry name" value="AT26814P-RELATED"/>
    <property type="match status" value="1"/>
</dbReference>
<dbReference type="CDD" id="cd00190">
    <property type="entry name" value="Tryp_SPc"/>
    <property type="match status" value="1"/>
</dbReference>
<dbReference type="PROSITE" id="PS50240">
    <property type="entry name" value="TRYPSIN_DOM"/>
    <property type="match status" value="1"/>
</dbReference>
<evidence type="ECO:0000256" key="6">
    <source>
        <dbReference type="SAM" id="SignalP"/>
    </source>
</evidence>
<organism evidence="8">
    <name type="scientific">Bactrocera latifrons</name>
    <name type="common">Malaysian fruit fly</name>
    <name type="synonym">Chaetodacus latifrons</name>
    <dbReference type="NCBI Taxonomy" id="174628"/>
    <lineage>
        <taxon>Eukaryota</taxon>
        <taxon>Metazoa</taxon>
        <taxon>Ecdysozoa</taxon>
        <taxon>Arthropoda</taxon>
        <taxon>Hexapoda</taxon>
        <taxon>Insecta</taxon>
        <taxon>Pterygota</taxon>
        <taxon>Neoptera</taxon>
        <taxon>Endopterygota</taxon>
        <taxon>Diptera</taxon>
        <taxon>Brachycera</taxon>
        <taxon>Muscomorpha</taxon>
        <taxon>Tephritoidea</taxon>
        <taxon>Tephritidae</taxon>
        <taxon>Bactrocera</taxon>
        <taxon>Bactrocera</taxon>
    </lineage>
</organism>
<evidence type="ECO:0000256" key="4">
    <source>
        <dbReference type="ARBA" id="ARBA00022825"/>
    </source>
</evidence>
<proteinExistence type="inferred from homology"/>
<evidence type="ECO:0000259" key="7">
    <source>
        <dbReference type="PROSITE" id="PS50240"/>
    </source>
</evidence>
<dbReference type="SUPFAM" id="SSF50494">
    <property type="entry name" value="Trypsin-like serine proteases"/>
    <property type="match status" value="1"/>
</dbReference>
<dbReference type="GO" id="GO:0006508">
    <property type="term" value="P:proteolysis"/>
    <property type="evidence" value="ECO:0007669"/>
    <property type="project" value="UniProtKB-KW"/>
</dbReference>
<dbReference type="Pfam" id="PF00089">
    <property type="entry name" value="Trypsin"/>
    <property type="match status" value="1"/>
</dbReference>
<evidence type="ECO:0000256" key="3">
    <source>
        <dbReference type="ARBA" id="ARBA00022801"/>
    </source>
</evidence>
<dbReference type="OrthoDB" id="10059102at2759"/>
<accession>A0A0K8VXE4</accession>
<dbReference type="AlphaFoldDB" id="A0A0K8VXE4"/>
<dbReference type="GO" id="GO:0004252">
    <property type="term" value="F:serine-type endopeptidase activity"/>
    <property type="evidence" value="ECO:0007669"/>
    <property type="project" value="InterPro"/>
</dbReference>
<keyword evidence="2" id="KW-0645">Protease</keyword>
<protein>
    <submittedName>
        <fullName evidence="8">Trypsin-1</fullName>
    </submittedName>
</protein>
<dbReference type="InterPro" id="IPR043504">
    <property type="entry name" value="Peptidase_S1_PA_chymotrypsin"/>
</dbReference>
<dbReference type="InterPro" id="IPR050430">
    <property type="entry name" value="Peptidase_S1"/>
</dbReference>
<keyword evidence="4" id="KW-0720">Serine protease</keyword>
<dbReference type="PANTHER" id="PTHR24276">
    <property type="entry name" value="POLYSERASE-RELATED"/>
    <property type="match status" value="1"/>
</dbReference>
<dbReference type="SMART" id="SM00020">
    <property type="entry name" value="Tryp_SPc"/>
    <property type="match status" value="1"/>
</dbReference>
<gene>
    <name evidence="8" type="primary">TRYP1_4</name>
    <name evidence="8" type="ORF">c0_g1_i1</name>
</gene>
<evidence type="ECO:0000256" key="1">
    <source>
        <dbReference type="ARBA" id="ARBA00007664"/>
    </source>
</evidence>
<dbReference type="Gene3D" id="2.40.10.10">
    <property type="entry name" value="Trypsin-like serine proteases"/>
    <property type="match status" value="1"/>
</dbReference>
<dbReference type="InterPro" id="IPR001314">
    <property type="entry name" value="Peptidase_S1A"/>
</dbReference>
<dbReference type="InterPro" id="IPR009003">
    <property type="entry name" value="Peptidase_S1_PA"/>
</dbReference>
<dbReference type="PROSITE" id="PS00134">
    <property type="entry name" value="TRYPSIN_HIS"/>
    <property type="match status" value="1"/>
</dbReference>
<feature type="chain" id="PRO_5005522474" evidence="6">
    <location>
        <begin position="19"/>
        <end position="259"/>
    </location>
</feature>
<comment type="similarity">
    <text evidence="1">Belongs to the peptidase S1 family.</text>
</comment>
<evidence type="ECO:0000256" key="5">
    <source>
        <dbReference type="ARBA" id="ARBA00023157"/>
    </source>
</evidence>
<evidence type="ECO:0000256" key="2">
    <source>
        <dbReference type="ARBA" id="ARBA00022670"/>
    </source>
</evidence>
<dbReference type="InterPro" id="IPR018114">
    <property type="entry name" value="TRYPSIN_HIS"/>
</dbReference>
<sequence length="259" mass="28756">MRLSSTVLFVLLIQRTLAYPAISGEIQRERRIVGGELARVEQVPHLVNIRLNRYFHCGGSLVTSRCVLTAAHCIGHNSPNDFVVRGGNTLLSDVGNWRTIEQVFVPPEYNNRTFEHDVAIMRLNTKLQGVNIKPIAIGDFALAQGEYVTVSGWGLTHEHAALPPNHMHTVRLRVLEQAQCKAFYDDYRNVTDTMFCASVPGEKDACLADSGGPAVARGRLVGVVSWGKGRECGRADSPGVYVRLNMVKKWIMSVLYKHC</sequence>
<keyword evidence="5" id="KW-1015">Disulfide bond</keyword>